<accession>A0ABR4J9G2</accession>
<dbReference type="GeneID" id="98164618"/>
<dbReference type="EMBL" id="JBFXLR010000152">
    <property type="protein sequence ID" value="KAL2835707.1"/>
    <property type="molecule type" value="Genomic_DNA"/>
</dbReference>
<name>A0ABR4J9G2_9EURO</name>
<keyword evidence="2" id="KW-1185">Reference proteome</keyword>
<protein>
    <recommendedName>
        <fullName evidence="3">Stress-response A/B barrel domain-containing protein</fullName>
    </recommendedName>
</protein>
<proteinExistence type="predicted"/>
<organism evidence="1 2">
    <name type="scientific">Aspergillus pseudodeflectus</name>
    <dbReference type="NCBI Taxonomy" id="176178"/>
    <lineage>
        <taxon>Eukaryota</taxon>
        <taxon>Fungi</taxon>
        <taxon>Dikarya</taxon>
        <taxon>Ascomycota</taxon>
        <taxon>Pezizomycotina</taxon>
        <taxon>Eurotiomycetes</taxon>
        <taxon>Eurotiomycetidae</taxon>
        <taxon>Eurotiales</taxon>
        <taxon>Aspergillaceae</taxon>
        <taxon>Aspergillus</taxon>
        <taxon>Aspergillus subgen. Nidulantes</taxon>
    </lineage>
</organism>
<evidence type="ECO:0008006" key="3">
    <source>
        <dbReference type="Google" id="ProtNLM"/>
    </source>
</evidence>
<reference evidence="1 2" key="1">
    <citation type="submission" date="2024-07" db="EMBL/GenBank/DDBJ databases">
        <title>Section-level genome sequencing and comparative genomics of Aspergillus sections Usti and Cavernicolus.</title>
        <authorList>
            <consortium name="Lawrence Berkeley National Laboratory"/>
            <person name="Nybo J.L."/>
            <person name="Vesth T.C."/>
            <person name="Theobald S."/>
            <person name="Frisvad J.C."/>
            <person name="Larsen T.O."/>
            <person name="Kjaerboelling I."/>
            <person name="Rothschild-Mancinelli K."/>
            <person name="Lyhne E.K."/>
            <person name="Kogle M.E."/>
            <person name="Barry K."/>
            <person name="Clum A."/>
            <person name="Na H."/>
            <person name="Ledsgaard L."/>
            <person name="Lin J."/>
            <person name="Lipzen A."/>
            <person name="Kuo A."/>
            <person name="Riley R."/>
            <person name="Mondo S."/>
            <person name="LaButti K."/>
            <person name="Haridas S."/>
            <person name="Pangalinan J."/>
            <person name="Salamov A.A."/>
            <person name="Simmons B.A."/>
            <person name="Magnuson J.K."/>
            <person name="Chen J."/>
            <person name="Drula E."/>
            <person name="Henrissat B."/>
            <person name="Wiebenga A."/>
            <person name="Lubbers R.J."/>
            <person name="Gomes A.C."/>
            <person name="Macurrencykelacurrency M.R."/>
            <person name="Stajich J."/>
            <person name="Grigoriev I.V."/>
            <person name="Mortensen U.H."/>
            <person name="De vries R.P."/>
            <person name="Baker S.E."/>
            <person name="Andersen M.R."/>
        </authorList>
    </citation>
    <scope>NUCLEOTIDE SEQUENCE [LARGE SCALE GENOMIC DNA]</scope>
    <source>
        <strain evidence="1 2">CBS 756.74</strain>
    </source>
</reference>
<evidence type="ECO:0000313" key="2">
    <source>
        <dbReference type="Proteomes" id="UP001610444"/>
    </source>
</evidence>
<gene>
    <name evidence="1" type="ORF">BJX68DRAFT_58895</name>
</gene>
<dbReference type="Proteomes" id="UP001610444">
    <property type="component" value="Unassembled WGS sequence"/>
</dbReference>
<comment type="caution">
    <text evidence="1">The sequence shown here is derived from an EMBL/GenBank/DDBJ whole genome shotgun (WGS) entry which is preliminary data.</text>
</comment>
<sequence length="133" mass="15295">MASRILPIIKGREFILRSKESSRAIEKAVVTIGLLLVLSQFLPRGEYRAIHILLPGRCLFLQFLIRPFDMLQKFPIHKKHAMNCNVLGLHQRHGELKEWFGQVDQVVDLSPFNVSNLELRVFMIAAVFVDDIS</sequence>
<dbReference type="RefSeq" id="XP_070891835.1">
    <property type="nucleotide sequence ID" value="XM_071049454.1"/>
</dbReference>
<evidence type="ECO:0000313" key="1">
    <source>
        <dbReference type="EMBL" id="KAL2835707.1"/>
    </source>
</evidence>